<dbReference type="STRING" id="1793963.AXI58_03205"/>
<name>A0A150F462_9BACI</name>
<feature type="transmembrane region" description="Helical" evidence="8">
    <location>
        <begin position="34"/>
        <end position="51"/>
    </location>
</feature>
<dbReference type="GO" id="GO:0008360">
    <property type="term" value="P:regulation of cell shape"/>
    <property type="evidence" value="ECO:0007669"/>
    <property type="project" value="UniProtKB-KW"/>
</dbReference>
<dbReference type="GO" id="GO:0005886">
    <property type="term" value="C:plasma membrane"/>
    <property type="evidence" value="ECO:0007669"/>
    <property type="project" value="UniProtKB-SubCell"/>
</dbReference>
<evidence type="ECO:0000256" key="4">
    <source>
        <dbReference type="ARBA" id="ARBA00022692"/>
    </source>
</evidence>
<organism evidence="9 10">
    <name type="scientific">Bacillus nakamurai</name>
    <dbReference type="NCBI Taxonomy" id="1793963"/>
    <lineage>
        <taxon>Bacteria</taxon>
        <taxon>Bacillati</taxon>
        <taxon>Bacillota</taxon>
        <taxon>Bacilli</taxon>
        <taxon>Bacillales</taxon>
        <taxon>Bacillaceae</taxon>
        <taxon>Bacillus</taxon>
    </lineage>
</organism>
<keyword evidence="6 8" id="KW-1133">Transmembrane helix</keyword>
<keyword evidence="10" id="KW-1185">Reference proteome</keyword>
<evidence type="ECO:0000256" key="3">
    <source>
        <dbReference type="ARBA" id="ARBA00022475"/>
    </source>
</evidence>
<comment type="subcellular location">
    <subcellularLocation>
        <location evidence="1">Cell membrane</location>
        <topology evidence="1">Multi-pass membrane protein</topology>
    </subcellularLocation>
</comment>
<keyword evidence="5" id="KW-0133">Cell shape</keyword>
<dbReference type="RefSeq" id="WP_061522937.1">
    <property type="nucleotide sequence ID" value="NZ_JAJJBV010000010.1"/>
</dbReference>
<feature type="transmembrane region" description="Helical" evidence="8">
    <location>
        <begin position="100"/>
        <end position="119"/>
    </location>
</feature>
<evidence type="ECO:0000313" key="10">
    <source>
        <dbReference type="Proteomes" id="UP000075430"/>
    </source>
</evidence>
<feature type="transmembrane region" description="Helical" evidence="8">
    <location>
        <begin position="140"/>
        <end position="162"/>
    </location>
</feature>
<keyword evidence="7 8" id="KW-0472">Membrane</keyword>
<dbReference type="EMBL" id="LSBA01000036">
    <property type="protein sequence ID" value="KXZ15281.1"/>
    <property type="molecule type" value="Genomic_DNA"/>
</dbReference>
<reference evidence="10" key="1">
    <citation type="submission" date="2016-02" db="EMBL/GenBank/DDBJ databases">
        <authorList>
            <person name="Dunlap C."/>
        </authorList>
    </citation>
    <scope>NUCLEOTIDE SEQUENCE [LARGE SCALE GENOMIC DNA]</scope>
    <source>
        <strain evidence="10">NRRL B-41092</strain>
    </source>
</reference>
<dbReference type="NCBIfam" id="TIGR03426">
    <property type="entry name" value="shape_MreD"/>
    <property type="match status" value="1"/>
</dbReference>
<keyword evidence="3" id="KW-1003">Cell membrane</keyword>
<dbReference type="AlphaFoldDB" id="A0A150F462"/>
<dbReference type="Proteomes" id="UP000075430">
    <property type="component" value="Unassembled WGS sequence"/>
</dbReference>
<comment type="similarity">
    <text evidence="2">Belongs to the MreD family.</text>
</comment>
<protein>
    <submittedName>
        <fullName evidence="9">Rod shape-determining protein MreD</fullName>
    </submittedName>
</protein>
<evidence type="ECO:0000256" key="7">
    <source>
        <dbReference type="ARBA" id="ARBA00023136"/>
    </source>
</evidence>
<comment type="caution">
    <text evidence="9">The sequence shown here is derived from an EMBL/GenBank/DDBJ whole genome shotgun (WGS) entry which is preliminary data.</text>
</comment>
<dbReference type="InterPro" id="IPR007227">
    <property type="entry name" value="Cell_shape_determining_MreD"/>
</dbReference>
<gene>
    <name evidence="9" type="ORF">AXI58_03205</name>
</gene>
<accession>A0A150F462</accession>
<evidence type="ECO:0000256" key="1">
    <source>
        <dbReference type="ARBA" id="ARBA00004651"/>
    </source>
</evidence>
<evidence type="ECO:0000256" key="6">
    <source>
        <dbReference type="ARBA" id="ARBA00022989"/>
    </source>
</evidence>
<evidence type="ECO:0000256" key="5">
    <source>
        <dbReference type="ARBA" id="ARBA00022960"/>
    </source>
</evidence>
<feature type="transmembrane region" description="Helical" evidence="8">
    <location>
        <begin position="58"/>
        <end position="80"/>
    </location>
</feature>
<evidence type="ECO:0000256" key="2">
    <source>
        <dbReference type="ARBA" id="ARBA00007776"/>
    </source>
</evidence>
<keyword evidence="4 8" id="KW-0812">Transmembrane</keyword>
<evidence type="ECO:0000256" key="8">
    <source>
        <dbReference type="SAM" id="Phobius"/>
    </source>
</evidence>
<evidence type="ECO:0000313" key="9">
    <source>
        <dbReference type="EMBL" id="KXZ15281.1"/>
    </source>
</evidence>
<sequence length="172" mass="19550">MKRFLLPLIMMLVFSAESIYTDLVHFPFISDEQQVVPHFLLLVLIFMSAYINQKHAVIYGFIFGLLYDITYTGVLGVYMFGFAGLCYLAAKAFKVLQTNALMVILVAVLGVCVLEFYVYGIQTLIHSGTMTFNEFVIQRFLPTVLLNIAGAIVLVLPVRLFYISLKKELRDE</sequence>
<dbReference type="Pfam" id="PF04093">
    <property type="entry name" value="MreD"/>
    <property type="match status" value="1"/>
</dbReference>
<proteinExistence type="inferred from homology"/>
<dbReference type="OrthoDB" id="1653857at2"/>